<dbReference type="AlphaFoldDB" id="A0A8J3A1A8"/>
<sequence length="220" mass="24967">MTASSSRRVTSNQSGIHDDLQARVLRYRDTDFRKPPAIHSRKAFDTLNAIRAAHRGIPVILDSGCGTGDSTRALAERYPDHLVIGIDRSFARLTREREPLPANAKLVRGNLMDIYPMMAGDSWQLARHYLLYPNPYPKAAHLTRRWHASPVFPSILALGGMIELRTNWRIYAEEFAHALTVYNCEASLEEVLAVSNPLTPFERKYHASGHRLWRVVARNP</sequence>
<dbReference type="PANTHER" id="PTHR23417:SF14">
    <property type="entry name" value="PENTACOTRIPEPTIDE-REPEAT REGION OF PRORP DOMAIN-CONTAINING PROTEIN"/>
    <property type="match status" value="1"/>
</dbReference>
<dbReference type="RefSeq" id="WP_155138374.1">
    <property type="nucleotide sequence ID" value="NZ_BMGZ01000001.1"/>
</dbReference>
<evidence type="ECO:0000313" key="10">
    <source>
        <dbReference type="Proteomes" id="UP000621856"/>
    </source>
</evidence>
<evidence type="ECO:0000313" key="9">
    <source>
        <dbReference type="EMBL" id="NHK27427.1"/>
    </source>
</evidence>
<keyword evidence="5" id="KW-0808">Transferase</keyword>
<dbReference type="GO" id="GO:0043527">
    <property type="term" value="C:tRNA methyltransferase complex"/>
    <property type="evidence" value="ECO:0007669"/>
    <property type="project" value="TreeGrafter"/>
</dbReference>
<comment type="catalytic activity">
    <reaction evidence="1">
        <text>guanosine(46) in tRNA + S-adenosyl-L-methionine = N(7)-methylguanosine(46) in tRNA + S-adenosyl-L-homocysteine</text>
        <dbReference type="Rhea" id="RHEA:42708"/>
        <dbReference type="Rhea" id="RHEA-COMP:10188"/>
        <dbReference type="Rhea" id="RHEA-COMP:10189"/>
        <dbReference type="ChEBI" id="CHEBI:57856"/>
        <dbReference type="ChEBI" id="CHEBI:59789"/>
        <dbReference type="ChEBI" id="CHEBI:74269"/>
        <dbReference type="ChEBI" id="CHEBI:74480"/>
        <dbReference type="EC" id="2.1.1.33"/>
    </reaction>
</comment>
<name>A0A8J3A1A8_9PROT</name>
<reference evidence="8" key="3">
    <citation type="submission" date="2020-09" db="EMBL/GenBank/DDBJ databases">
        <authorList>
            <person name="Sun Q."/>
            <person name="Zhou Y."/>
        </authorList>
    </citation>
    <scope>NUCLEOTIDE SEQUENCE</scope>
    <source>
        <strain evidence="8">CGMCC 1.14984</strain>
    </source>
</reference>
<dbReference type="CDD" id="cd02440">
    <property type="entry name" value="AdoMet_MTases"/>
    <property type="match status" value="1"/>
</dbReference>
<comment type="function">
    <text evidence="2">Catalyzes the formation of N(7)-methylguanine at position 46 (m7G46) in tRNA.</text>
</comment>
<dbReference type="Pfam" id="PF02390">
    <property type="entry name" value="Methyltransf_4"/>
    <property type="match status" value="1"/>
</dbReference>
<evidence type="ECO:0000256" key="1">
    <source>
        <dbReference type="ARBA" id="ARBA00000142"/>
    </source>
</evidence>
<reference evidence="9 11" key="2">
    <citation type="submission" date="2020-02" db="EMBL/GenBank/DDBJ databases">
        <title>Genome sequence of Parvularcula flava strain NH6-79.</title>
        <authorList>
            <person name="Abdul Karim M.H."/>
            <person name="Lam M.Q."/>
            <person name="Chen S.J."/>
            <person name="Yahya A."/>
            <person name="Shahir S."/>
            <person name="Shamsir M.S."/>
            <person name="Chong C.S."/>
        </authorList>
    </citation>
    <scope>NUCLEOTIDE SEQUENCE [LARGE SCALE GENOMIC DNA]</scope>
    <source>
        <strain evidence="9 11">NH6-79</strain>
    </source>
</reference>
<dbReference type="Gene3D" id="3.40.50.150">
    <property type="entry name" value="Vaccinia Virus protein VP39"/>
    <property type="match status" value="1"/>
</dbReference>
<reference evidence="8" key="1">
    <citation type="journal article" date="2014" name="Int. J. Syst. Evol. Microbiol.">
        <title>Complete genome sequence of Corynebacterium casei LMG S-19264T (=DSM 44701T), isolated from a smear-ripened cheese.</title>
        <authorList>
            <consortium name="US DOE Joint Genome Institute (JGI-PGF)"/>
            <person name="Walter F."/>
            <person name="Albersmeier A."/>
            <person name="Kalinowski J."/>
            <person name="Ruckert C."/>
        </authorList>
    </citation>
    <scope>NUCLEOTIDE SEQUENCE</scope>
    <source>
        <strain evidence="8">CGMCC 1.14984</strain>
    </source>
</reference>
<organism evidence="8 10">
    <name type="scientific">Aquisalinus luteolus</name>
    <dbReference type="NCBI Taxonomy" id="1566827"/>
    <lineage>
        <taxon>Bacteria</taxon>
        <taxon>Pseudomonadati</taxon>
        <taxon>Pseudomonadota</taxon>
        <taxon>Alphaproteobacteria</taxon>
        <taxon>Parvularculales</taxon>
        <taxon>Parvularculaceae</taxon>
        <taxon>Aquisalinus</taxon>
    </lineage>
</organism>
<dbReference type="InterPro" id="IPR003358">
    <property type="entry name" value="tRNA_(Gua-N-7)_MeTrfase_Trmb"/>
</dbReference>
<evidence type="ECO:0000256" key="2">
    <source>
        <dbReference type="ARBA" id="ARBA00003015"/>
    </source>
</evidence>
<dbReference type="PROSITE" id="PS51625">
    <property type="entry name" value="SAM_MT_TRMB"/>
    <property type="match status" value="1"/>
</dbReference>
<evidence type="ECO:0000313" key="8">
    <source>
        <dbReference type="EMBL" id="GGH95407.1"/>
    </source>
</evidence>
<keyword evidence="11" id="KW-1185">Reference proteome</keyword>
<dbReference type="SUPFAM" id="SSF53335">
    <property type="entry name" value="S-adenosyl-L-methionine-dependent methyltransferases"/>
    <property type="match status" value="1"/>
</dbReference>
<evidence type="ECO:0000256" key="7">
    <source>
        <dbReference type="ARBA" id="ARBA00022694"/>
    </source>
</evidence>
<evidence type="ECO:0000313" key="11">
    <source>
        <dbReference type="Proteomes" id="UP000818603"/>
    </source>
</evidence>
<dbReference type="Proteomes" id="UP000621856">
    <property type="component" value="Unassembled WGS sequence"/>
</dbReference>
<dbReference type="EMBL" id="BMGZ01000001">
    <property type="protein sequence ID" value="GGH95407.1"/>
    <property type="molecule type" value="Genomic_DNA"/>
</dbReference>
<keyword evidence="6" id="KW-0949">S-adenosyl-L-methionine</keyword>
<accession>A0A8J3A1A8</accession>
<proteinExistence type="predicted"/>
<evidence type="ECO:0000256" key="5">
    <source>
        <dbReference type="ARBA" id="ARBA00022679"/>
    </source>
</evidence>
<dbReference type="EMBL" id="VCJR02000001">
    <property type="protein sequence ID" value="NHK27427.1"/>
    <property type="molecule type" value="Genomic_DNA"/>
</dbReference>
<keyword evidence="4 9" id="KW-0489">Methyltransferase</keyword>
<dbReference type="PANTHER" id="PTHR23417">
    <property type="entry name" value="3-DEOXY-D-MANNO-OCTULOSONIC-ACID TRANSFERASE/TRNA GUANINE-N 7 - -METHYLTRANSFERASE"/>
    <property type="match status" value="1"/>
</dbReference>
<comment type="caution">
    <text evidence="8">The sequence shown here is derived from an EMBL/GenBank/DDBJ whole genome shotgun (WGS) entry which is preliminary data.</text>
</comment>
<evidence type="ECO:0000256" key="6">
    <source>
        <dbReference type="ARBA" id="ARBA00022691"/>
    </source>
</evidence>
<protein>
    <recommendedName>
        <fullName evidence="3">tRNA (guanine(46)-N(7))-methyltransferase</fullName>
        <ecNumber evidence="3">2.1.1.33</ecNumber>
    </recommendedName>
</protein>
<evidence type="ECO:0000256" key="4">
    <source>
        <dbReference type="ARBA" id="ARBA00022603"/>
    </source>
</evidence>
<dbReference type="EC" id="2.1.1.33" evidence="3"/>
<gene>
    <name evidence="9" type="ORF">FF098_005870</name>
    <name evidence="8" type="ORF">GCM10011355_11870</name>
</gene>
<keyword evidence="7" id="KW-0819">tRNA processing</keyword>
<dbReference type="Proteomes" id="UP000818603">
    <property type="component" value="Unassembled WGS sequence"/>
</dbReference>
<dbReference type="GO" id="GO:0008176">
    <property type="term" value="F:tRNA (guanine(46)-N7)-methyltransferase activity"/>
    <property type="evidence" value="ECO:0007669"/>
    <property type="project" value="UniProtKB-EC"/>
</dbReference>
<evidence type="ECO:0000256" key="3">
    <source>
        <dbReference type="ARBA" id="ARBA00011977"/>
    </source>
</evidence>
<dbReference type="InterPro" id="IPR029063">
    <property type="entry name" value="SAM-dependent_MTases_sf"/>
</dbReference>